<dbReference type="RefSeq" id="WP_163286262.1">
    <property type="nucleotide sequence ID" value="NZ_JAAGVY010000034.1"/>
</dbReference>
<comment type="caution">
    <text evidence="2">The sequence shown here is derived from an EMBL/GenBank/DDBJ whole genome shotgun (WGS) entry which is preliminary data.</text>
</comment>
<proteinExistence type="predicted"/>
<name>A0A7K3WT55_9FLAO</name>
<dbReference type="Proteomes" id="UP000486602">
    <property type="component" value="Unassembled WGS sequence"/>
</dbReference>
<evidence type="ECO:0000313" key="2">
    <source>
        <dbReference type="EMBL" id="NEN24867.1"/>
    </source>
</evidence>
<evidence type="ECO:0000259" key="1">
    <source>
        <dbReference type="Pfam" id="PF13635"/>
    </source>
</evidence>
<dbReference type="InterPro" id="IPR025420">
    <property type="entry name" value="DUF4143"/>
</dbReference>
<gene>
    <name evidence="2" type="ORF">G3O08_15295</name>
</gene>
<feature type="domain" description="DUF4143" evidence="1">
    <location>
        <begin position="8"/>
        <end position="58"/>
    </location>
</feature>
<dbReference type="Pfam" id="PF13635">
    <property type="entry name" value="DUF4143"/>
    <property type="match status" value="1"/>
</dbReference>
<keyword evidence="3" id="KW-1185">Reference proteome</keyword>
<accession>A0A7K3WT55</accession>
<dbReference type="AlphaFoldDB" id="A0A7K3WT55"/>
<reference evidence="2 3" key="1">
    <citation type="submission" date="2020-02" db="EMBL/GenBank/DDBJ databases">
        <title>Out from the shadows clarifying the taxonomy of the family Cryomorphaceae and related taxa by utilizing the GTDB taxonomic framework.</title>
        <authorList>
            <person name="Bowman J.P."/>
        </authorList>
    </citation>
    <scope>NUCLEOTIDE SEQUENCE [LARGE SCALE GENOMIC DNA]</scope>
    <source>
        <strain evidence="2 3">QSSC 1-22</strain>
    </source>
</reference>
<protein>
    <recommendedName>
        <fullName evidence="1">DUF4143 domain-containing protein</fullName>
    </recommendedName>
</protein>
<dbReference type="EMBL" id="JAAGVY010000034">
    <property type="protein sequence ID" value="NEN24867.1"/>
    <property type="molecule type" value="Genomic_DNA"/>
</dbReference>
<organism evidence="2 3">
    <name type="scientific">Cryomorpha ignava</name>
    <dbReference type="NCBI Taxonomy" id="101383"/>
    <lineage>
        <taxon>Bacteria</taxon>
        <taxon>Pseudomonadati</taxon>
        <taxon>Bacteroidota</taxon>
        <taxon>Flavobacteriia</taxon>
        <taxon>Flavobacteriales</taxon>
        <taxon>Cryomorphaceae</taxon>
        <taxon>Cryomorpha</taxon>
    </lineage>
</organism>
<sequence>MYSVKVILWENFLISERLKLLRYYNQAAQMYFWRTKQRQEIDYLEIARDKLSAFKFKWNPNKKIYFSKTFTSNYNADVKGITRTNFRDFVMSDKLV</sequence>
<evidence type="ECO:0000313" key="3">
    <source>
        <dbReference type="Proteomes" id="UP000486602"/>
    </source>
</evidence>